<sequence>MVAKKPISFQTYRTLYYYTSKDFALQSLRDKRIKIARFTELNDPFDFLGISTKDSGGRLQLKPIKEELDQTTGIICMSTSWQEPLLWGHYADKHKGICLQFRCAYEDWEEIKYRAERPTLRTFGKTSVAALSKHDLRRLSKMKFNQWAYEKEFRKFVPLSNPDFVTGFYFHDFSSRMKLKRVILGSKCDVPVEMIHRLCLHNGDQVGLIKSKPANFSFKVLEDVQFEHCLPPDED</sequence>
<dbReference type="AlphaFoldDB" id="A0AAE5RYD8"/>
<evidence type="ECO:0000313" key="1">
    <source>
        <dbReference type="EMBL" id="POO51804.1"/>
    </source>
</evidence>
<dbReference type="Proteomes" id="UP000237447">
    <property type="component" value="Unassembled WGS sequence"/>
</dbReference>
<name>A0AAE5RYD8_9HYPH</name>
<dbReference type="RefSeq" id="WP_103657956.1">
    <property type="nucleotide sequence ID" value="NZ_NXEJ01000005.1"/>
</dbReference>
<protein>
    <recommendedName>
        <fullName evidence="3">DUF2971 domain-containing protein</fullName>
    </recommendedName>
</protein>
<organism evidence="1 2">
    <name type="scientific">Agrobacterium rosae</name>
    <dbReference type="NCBI Taxonomy" id="1972867"/>
    <lineage>
        <taxon>Bacteria</taxon>
        <taxon>Pseudomonadati</taxon>
        <taxon>Pseudomonadota</taxon>
        <taxon>Alphaproteobacteria</taxon>
        <taxon>Hyphomicrobiales</taxon>
        <taxon>Rhizobiaceae</taxon>
        <taxon>Rhizobium/Agrobacterium group</taxon>
        <taxon>Agrobacterium</taxon>
    </lineage>
</organism>
<evidence type="ECO:0008006" key="3">
    <source>
        <dbReference type="Google" id="ProtNLM"/>
    </source>
</evidence>
<gene>
    <name evidence="1" type="ORF">CPJ18_09955</name>
</gene>
<comment type="caution">
    <text evidence="1">The sequence shown here is derived from an EMBL/GenBank/DDBJ whole genome shotgun (WGS) entry which is preliminary data.</text>
</comment>
<reference evidence="1 2" key="1">
    <citation type="journal article" date="2018" name="Syst. Appl. Microbiol.">
        <title>Agrobacterium rosae sp. nov., isolated from galls on different agricultural crops.</title>
        <authorList>
            <person name="Kuzmanovic N."/>
            <person name="Pulawska J."/>
            <person name="Smalla K."/>
            <person name="Nesme X."/>
        </authorList>
    </citation>
    <scope>NUCLEOTIDE SEQUENCE [LARGE SCALE GENOMIC DNA]</scope>
    <source>
        <strain evidence="1 2">NCPPB 1650</strain>
    </source>
</reference>
<evidence type="ECO:0000313" key="2">
    <source>
        <dbReference type="Proteomes" id="UP000237447"/>
    </source>
</evidence>
<dbReference type="EMBL" id="NXEJ01000005">
    <property type="protein sequence ID" value="POO51804.1"/>
    <property type="molecule type" value="Genomic_DNA"/>
</dbReference>
<accession>A0AAE5RYD8</accession>
<proteinExistence type="predicted"/>
<dbReference type="GeneID" id="86879663"/>